<organism evidence="1 2">
    <name type="scientific">Phytophthora citrophthora</name>
    <dbReference type="NCBI Taxonomy" id="4793"/>
    <lineage>
        <taxon>Eukaryota</taxon>
        <taxon>Sar</taxon>
        <taxon>Stramenopiles</taxon>
        <taxon>Oomycota</taxon>
        <taxon>Peronosporomycetes</taxon>
        <taxon>Peronosporales</taxon>
        <taxon>Peronosporaceae</taxon>
        <taxon>Phytophthora</taxon>
    </lineage>
</organism>
<comment type="caution">
    <text evidence="1">The sequence shown here is derived from an EMBL/GenBank/DDBJ whole genome shotgun (WGS) entry which is preliminary data.</text>
</comment>
<proteinExistence type="predicted"/>
<dbReference type="Proteomes" id="UP001259832">
    <property type="component" value="Unassembled WGS sequence"/>
</dbReference>
<evidence type="ECO:0000313" key="1">
    <source>
        <dbReference type="EMBL" id="KAK1940050.1"/>
    </source>
</evidence>
<evidence type="ECO:0000313" key="2">
    <source>
        <dbReference type="Proteomes" id="UP001259832"/>
    </source>
</evidence>
<sequence>MYLHLQTKRGLIGAFHCDLSGDDVEDDIDKRTSDVADVISEFGNQRWREAAASQEIKNRKLQFLESKEAYKARYMQLSL</sequence>
<accession>A0AAD9GK95</accession>
<dbReference type="EMBL" id="JASMQC010000015">
    <property type="protein sequence ID" value="KAK1940050.1"/>
    <property type="molecule type" value="Genomic_DNA"/>
</dbReference>
<name>A0AAD9GK95_9STRA</name>
<protein>
    <submittedName>
        <fullName evidence="1">Uncharacterized protein</fullName>
    </submittedName>
</protein>
<reference evidence="1" key="1">
    <citation type="submission" date="2023-08" db="EMBL/GenBank/DDBJ databases">
        <title>Reference Genome Resource for the Citrus Pathogen Phytophthora citrophthora.</title>
        <authorList>
            <person name="Moller H."/>
            <person name="Coetzee B."/>
            <person name="Rose L.J."/>
            <person name="Van Niekerk J.M."/>
        </authorList>
    </citation>
    <scope>NUCLEOTIDE SEQUENCE</scope>
    <source>
        <strain evidence="1">STE-U-9442</strain>
    </source>
</reference>
<dbReference type="AlphaFoldDB" id="A0AAD9GK95"/>
<keyword evidence="2" id="KW-1185">Reference proteome</keyword>
<gene>
    <name evidence="1" type="ORF">P3T76_008373</name>
</gene>